<dbReference type="EMBL" id="JAVDQD010000001">
    <property type="protein sequence ID" value="MDR6237618.1"/>
    <property type="molecule type" value="Genomic_DNA"/>
</dbReference>
<name>A0AAE3XJ06_9BACT</name>
<gene>
    <name evidence="1" type="ORF">HNQ88_000594</name>
</gene>
<reference evidence="1" key="1">
    <citation type="submission" date="2023-07" db="EMBL/GenBank/DDBJ databases">
        <title>Genomic Encyclopedia of Type Strains, Phase IV (KMG-IV): sequencing the most valuable type-strain genomes for metagenomic binning, comparative biology and taxonomic classification.</title>
        <authorList>
            <person name="Goeker M."/>
        </authorList>
    </citation>
    <scope>NUCLEOTIDE SEQUENCE</scope>
    <source>
        <strain evidence="1">DSM 26174</strain>
    </source>
</reference>
<protein>
    <submittedName>
        <fullName evidence="1">Uncharacterized protein</fullName>
    </submittedName>
</protein>
<keyword evidence="2" id="KW-1185">Reference proteome</keyword>
<dbReference type="AlphaFoldDB" id="A0AAE3XJ06"/>
<evidence type="ECO:0000313" key="2">
    <source>
        <dbReference type="Proteomes" id="UP001185092"/>
    </source>
</evidence>
<evidence type="ECO:0000313" key="1">
    <source>
        <dbReference type="EMBL" id="MDR6237618.1"/>
    </source>
</evidence>
<accession>A0AAE3XJ06</accession>
<proteinExistence type="predicted"/>
<comment type="caution">
    <text evidence="1">The sequence shown here is derived from an EMBL/GenBank/DDBJ whole genome shotgun (WGS) entry which is preliminary data.</text>
</comment>
<organism evidence="1 2">
    <name type="scientific">Aureibacter tunicatorum</name>
    <dbReference type="NCBI Taxonomy" id="866807"/>
    <lineage>
        <taxon>Bacteria</taxon>
        <taxon>Pseudomonadati</taxon>
        <taxon>Bacteroidota</taxon>
        <taxon>Cytophagia</taxon>
        <taxon>Cytophagales</taxon>
        <taxon>Persicobacteraceae</taxon>
        <taxon>Aureibacter</taxon>
    </lineage>
</organism>
<dbReference type="Proteomes" id="UP001185092">
    <property type="component" value="Unassembled WGS sequence"/>
</dbReference>
<sequence length="389" mass="45315">MTLRYSVLLIYMSFFMTILSVEAQKVDYAQIVDGKFLNYGGAFPEDLLSSRTAVLVRSTQVSSLDKSRGPWKEISAISHRTFKDLGIDAMAYYNADDFFATGQTRYDFALQMVKRRVSNILIIDQQEAQGRKVYNMVITSFNGKRSLIDHGSEAWRLESGDLKEILKELEDQIVHSTLVRENNLVLDEPEYFEIESVIKKKAKRYKTFPSDLTVDKLAIPIYEDMEVPESFASNSFNQQLQKDVNAYNSEISRRNQLMKEYFASYPFQYEFLEYDRRKEDHLLNNGFNYVLLTMETSGESIKKSLEYDDENIKQEVYTSQRLLDFKKETYEDVENNPATGKVVKFYIKHLLTGNVYVCNPWEASSDWEKSIRTLMLNMSEAMSFDKRAK</sequence>